<keyword evidence="2" id="KW-1185">Reference proteome</keyword>
<gene>
    <name evidence="1" type="ORF">AVEN_255091_1</name>
</gene>
<evidence type="ECO:0000313" key="1">
    <source>
        <dbReference type="EMBL" id="GBM27225.1"/>
    </source>
</evidence>
<reference evidence="1 2" key="1">
    <citation type="journal article" date="2019" name="Sci. Rep.">
        <title>Orb-weaving spider Araneus ventricosus genome elucidates the spidroin gene catalogue.</title>
        <authorList>
            <person name="Kono N."/>
            <person name="Nakamura H."/>
            <person name="Ohtoshi R."/>
            <person name="Moran D.A.P."/>
            <person name="Shinohara A."/>
            <person name="Yoshida Y."/>
            <person name="Fujiwara M."/>
            <person name="Mori M."/>
            <person name="Tomita M."/>
            <person name="Arakawa K."/>
        </authorList>
    </citation>
    <scope>NUCLEOTIDE SEQUENCE [LARGE SCALE GENOMIC DNA]</scope>
</reference>
<name>A0A4Y2EH71_ARAVE</name>
<dbReference type="EMBL" id="BGPR01000579">
    <property type="protein sequence ID" value="GBM27225.1"/>
    <property type="molecule type" value="Genomic_DNA"/>
</dbReference>
<protein>
    <submittedName>
        <fullName evidence="1">Uncharacterized protein</fullName>
    </submittedName>
</protein>
<organism evidence="1 2">
    <name type="scientific">Araneus ventricosus</name>
    <name type="common">Orbweaver spider</name>
    <name type="synonym">Epeira ventricosa</name>
    <dbReference type="NCBI Taxonomy" id="182803"/>
    <lineage>
        <taxon>Eukaryota</taxon>
        <taxon>Metazoa</taxon>
        <taxon>Ecdysozoa</taxon>
        <taxon>Arthropoda</taxon>
        <taxon>Chelicerata</taxon>
        <taxon>Arachnida</taxon>
        <taxon>Araneae</taxon>
        <taxon>Araneomorphae</taxon>
        <taxon>Entelegynae</taxon>
        <taxon>Araneoidea</taxon>
        <taxon>Araneidae</taxon>
        <taxon>Araneus</taxon>
    </lineage>
</organism>
<comment type="caution">
    <text evidence="1">The sequence shown here is derived from an EMBL/GenBank/DDBJ whole genome shotgun (WGS) entry which is preliminary data.</text>
</comment>
<dbReference type="AlphaFoldDB" id="A0A4Y2EH71"/>
<sequence length="90" mass="10160">MDHAEIWASVVKFWDQRAPGSKHNTTKDPCFRARCRLHLTSRISPPEVGVMRKCRERVAGSGVVLVICTVQNYEIRLKIALVLLKNGTSI</sequence>
<accession>A0A4Y2EH71</accession>
<dbReference type="Proteomes" id="UP000499080">
    <property type="component" value="Unassembled WGS sequence"/>
</dbReference>
<evidence type="ECO:0000313" key="2">
    <source>
        <dbReference type="Proteomes" id="UP000499080"/>
    </source>
</evidence>
<proteinExistence type="predicted"/>